<keyword evidence="6" id="KW-0812">Transmembrane</keyword>
<evidence type="ECO:0000256" key="3">
    <source>
        <dbReference type="ARBA" id="ARBA00011748"/>
    </source>
</evidence>
<keyword evidence="11" id="KW-1015">Disulfide bond</keyword>
<evidence type="ECO:0000256" key="2">
    <source>
        <dbReference type="ARBA" id="ARBA00006739"/>
    </source>
</evidence>
<evidence type="ECO:0000256" key="8">
    <source>
        <dbReference type="ARBA" id="ARBA00022989"/>
    </source>
</evidence>
<evidence type="ECO:0000256" key="1">
    <source>
        <dbReference type="ARBA" id="ARBA00004323"/>
    </source>
</evidence>
<evidence type="ECO:0000256" key="4">
    <source>
        <dbReference type="ARBA" id="ARBA00022676"/>
    </source>
</evidence>
<gene>
    <name evidence="13" type="ORF">PBY51_008391</name>
</gene>
<name>A0AAN7XA20_ELEMC</name>
<keyword evidence="9" id="KW-0333">Golgi apparatus</keyword>
<proteinExistence type="inferred from homology"/>
<dbReference type="EMBL" id="JAUZQC010000017">
    <property type="protein sequence ID" value="KAK5856821.1"/>
    <property type="molecule type" value="Genomic_DNA"/>
</dbReference>
<dbReference type="Gene3D" id="3.90.550.10">
    <property type="entry name" value="Spore Coat Polysaccharide Biosynthesis Protein SpsA, Chain A"/>
    <property type="match status" value="1"/>
</dbReference>
<reference evidence="13 14" key="1">
    <citation type="journal article" date="2023" name="Genes (Basel)">
        <title>Chromosome-Level Genome Assembly and Circadian Gene Repertoire of the Patagonia Blennie Eleginops maclovinus-The Closest Ancestral Proxy of Antarctic Cryonotothenioids.</title>
        <authorList>
            <person name="Cheng C.C."/>
            <person name="Rivera-Colon A.G."/>
            <person name="Minhas B.F."/>
            <person name="Wilson L."/>
            <person name="Rayamajhi N."/>
            <person name="Vargas-Chacoff L."/>
            <person name="Catchen J.M."/>
        </authorList>
    </citation>
    <scope>NUCLEOTIDE SEQUENCE [LARGE SCALE GENOMIC DNA]</scope>
    <source>
        <strain evidence="13">JMC-PN-2008</strain>
    </source>
</reference>
<sequence>MWRTGVCFLAEKERWSGSAKLPHPLTTPSHLPPPGPCTCAKAAVLLKNALPKDRAEELIKRREKDFQQNKASILTRSHLPSNGRCTCPQGATQLKDVLPQNQKEELIRRRAKEFQQHRARTESVLSSLLYAPCNSPLQYPIQGFRVRPMTSTLIPGLALHAEQRSSYTVSLNVSKGVLGTVIPAKGAQVQGNGESRLMMESSSLETLNELLGNVSYTSSAYHIHTGDLASFQFEDHEAVFPVTIKQPQPPVLYDMGTDINSQVTITTKTFLRYPELQRLLSSIRQFYKDIEVIIADDSFDPKKITGAHIQHYIMPPAQGWFAGRNLAVSQVTTKYFLWVDDDFLFTESTKIEEMVKVMEANPDLDVLGGSVGGLQFYFSLLYEEGEEMEGGCMQRKYRERFHSLPGYPQCSLVNGVVNFFLARTDAVQRVGFDPKLKRVAHSEFFMDGLGSLMVATCDHVSIGHQKIANDKNTLHYSGFRHPPKSDEDSKLQLHFFKNHLKCILYGKL</sequence>
<comment type="subcellular location">
    <subcellularLocation>
        <location evidence="1">Golgi apparatus membrane</location>
        <topology evidence="1">Single-pass type II membrane protein</topology>
    </subcellularLocation>
</comment>
<dbReference type="GO" id="GO:1901137">
    <property type="term" value="P:carbohydrate derivative biosynthetic process"/>
    <property type="evidence" value="ECO:0007669"/>
    <property type="project" value="UniProtKB-ARBA"/>
</dbReference>
<evidence type="ECO:0000313" key="13">
    <source>
        <dbReference type="EMBL" id="KAK5856821.1"/>
    </source>
</evidence>
<dbReference type="PIRSF" id="PIRSF000474">
    <property type="entry name" value="GM2_GD2_synthase"/>
    <property type="match status" value="1"/>
</dbReference>
<dbReference type="InterPro" id="IPR001173">
    <property type="entry name" value="Glyco_trans_2-like"/>
</dbReference>
<dbReference type="Pfam" id="PF00535">
    <property type="entry name" value="Glycos_transf_2"/>
    <property type="match status" value="1"/>
</dbReference>
<dbReference type="SUPFAM" id="SSF53448">
    <property type="entry name" value="Nucleotide-diphospho-sugar transferases"/>
    <property type="match status" value="1"/>
</dbReference>
<comment type="similarity">
    <text evidence="2">Belongs to the glycosyltransferase 2 family.</text>
</comment>
<dbReference type="Proteomes" id="UP001346869">
    <property type="component" value="Unassembled WGS sequence"/>
</dbReference>
<dbReference type="InterPro" id="IPR029044">
    <property type="entry name" value="Nucleotide-diphossugar_trans"/>
</dbReference>
<dbReference type="GO" id="GO:0008376">
    <property type="term" value="F:acetylgalactosaminyltransferase activity"/>
    <property type="evidence" value="ECO:0007669"/>
    <property type="project" value="TreeGrafter"/>
</dbReference>
<keyword evidence="10" id="KW-0472">Membrane</keyword>
<keyword evidence="5" id="KW-0808">Transferase</keyword>
<evidence type="ECO:0000256" key="7">
    <source>
        <dbReference type="ARBA" id="ARBA00022968"/>
    </source>
</evidence>
<evidence type="ECO:0000256" key="10">
    <source>
        <dbReference type="ARBA" id="ARBA00023136"/>
    </source>
</evidence>
<evidence type="ECO:0000256" key="11">
    <source>
        <dbReference type="ARBA" id="ARBA00023157"/>
    </source>
</evidence>
<dbReference type="GO" id="GO:0019276">
    <property type="term" value="P:UDP-N-acetylgalactosamine metabolic process"/>
    <property type="evidence" value="ECO:0007669"/>
    <property type="project" value="TreeGrafter"/>
</dbReference>
<keyword evidence="7" id="KW-0735">Signal-anchor</keyword>
<dbReference type="CDD" id="cd00761">
    <property type="entry name" value="Glyco_tranf_GTA_type"/>
    <property type="match status" value="1"/>
</dbReference>
<dbReference type="GO" id="GO:0000139">
    <property type="term" value="C:Golgi membrane"/>
    <property type="evidence" value="ECO:0007669"/>
    <property type="project" value="UniProtKB-SubCell"/>
</dbReference>
<evidence type="ECO:0000259" key="12">
    <source>
        <dbReference type="Pfam" id="PF00535"/>
    </source>
</evidence>
<dbReference type="GO" id="GO:0006047">
    <property type="term" value="P:UDP-N-acetylglucosamine metabolic process"/>
    <property type="evidence" value="ECO:0007669"/>
    <property type="project" value="TreeGrafter"/>
</dbReference>
<comment type="subunit">
    <text evidence="3">Homodimer; disulfide-linked.</text>
</comment>
<dbReference type="AlphaFoldDB" id="A0AAN7XA20"/>
<protein>
    <recommendedName>
        <fullName evidence="12">Glycosyltransferase 2-like domain-containing protein</fullName>
    </recommendedName>
</protein>
<feature type="domain" description="Glycosyltransferase 2-like" evidence="12">
    <location>
        <begin position="268"/>
        <end position="372"/>
    </location>
</feature>
<keyword evidence="14" id="KW-1185">Reference proteome</keyword>
<keyword evidence="8" id="KW-1133">Transmembrane helix</keyword>
<evidence type="ECO:0000256" key="6">
    <source>
        <dbReference type="ARBA" id="ARBA00022692"/>
    </source>
</evidence>
<dbReference type="PANTHER" id="PTHR15046">
    <property type="entry name" value="GLYCO_TRANS_2-LIKE DOMAIN-CONTAINING PROTEIN"/>
    <property type="match status" value="1"/>
</dbReference>
<comment type="caution">
    <text evidence="13">The sequence shown here is derived from an EMBL/GenBank/DDBJ whole genome shotgun (WGS) entry which is preliminary data.</text>
</comment>
<evidence type="ECO:0000313" key="14">
    <source>
        <dbReference type="Proteomes" id="UP001346869"/>
    </source>
</evidence>
<reference evidence="13 14" key="2">
    <citation type="journal article" date="2023" name="Mol. Biol. Evol.">
        <title>Genomics of Secondarily Temperate Adaptation in the Only Non-Antarctic Icefish.</title>
        <authorList>
            <person name="Rivera-Colon A.G."/>
            <person name="Rayamajhi N."/>
            <person name="Minhas B.F."/>
            <person name="Madrigal G."/>
            <person name="Bilyk K.T."/>
            <person name="Yoon V."/>
            <person name="Hune M."/>
            <person name="Gregory S."/>
            <person name="Cheng C.H.C."/>
            <person name="Catchen J.M."/>
        </authorList>
    </citation>
    <scope>NUCLEOTIDE SEQUENCE [LARGE SCALE GENOMIC DNA]</scope>
    <source>
        <strain evidence="13">JMC-PN-2008</strain>
    </source>
</reference>
<dbReference type="PANTHER" id="PTHR15046:SF2">
    <property type="entry name" value="BETA-1,4 N-ACETYLGALACTOSAMINYLTRANSFERASE 2"/>
    <property type="match status" value="1"/>
</dbReference>
<evidence type="ECO:0000256" key="9">
    <source>
        <dbReference type="ARBA" id="ARBA00023034"/>
    </source>
</evidence>
<evidence type="ECO:0000256" key="5">
    <source>
        <dbReference type="ARBA" id="ARBA00022679"/>
    </source>
</evidence>
<keyword evidence="4" id="KW-0328">Glycosyltransferase</keyword>
<dbReference type="InterPro" id="IPR011143">
    <property type="entry name" value="GM2_synthase"/>
</dbReference>
<organism evidence="13 14">
    <name type="scientific">Eleginops maclovinus</name>
    <name type="common">Patagonian blennie</name>
    <name type="synonym">Eleginus maclovinus</name>
    <dbReference type="NCBI Taxonomy" id="56733"/>
    <lineage>
        <taxon>Eukaryota</taxon>
        <taxon>Metazoa</taxon>
        <taxon>Chordata</taxon>
        <taxon>Craniata</taxon>
        <taxon>Vertebrata</taxon>
        <taxon>Euteleostomi</taxon>
        <taxon>Actinopterygii</taxon>
        <taxon>Neopterygii</taxon>
        <taxon>Teleostei</taxon>
        <taxon>Neoteleostei</taxon>
        <taxon>Acanthomorphata</taxon>
        <taxon>Eupercaria</taxon>
        <taxon>Perciformes</taxon>
        <taxon>Notothenioidei</taxon>
        <taxon>Eleginopidae</taxon>
        <taxon>Eleginops</taxon>
    </lineage>
</organism>
<accession>A0AAN7XA20</accession>